<gene>
    <name evidence="5" type="ORF">A5889_001970</name>
    <name evidence="4" type="ORF">A5889_002649</name>
</gene>
<dbReference type="Proteomes" id="UP000196151">
    <property type="component" value="Chromosome"/>
</dbReference>
<dbReference type="GO" id="GO:0016787">
    <property type="term" value="F:hydrolase activity"/>
    <property type="evidence" value="ECO:0007669"/>
    <property type="project" value="InterPro"/>
</dbReference>
<dbReference type="OrthoDB" id="9802676at2"/>
<keyword evidence="2" id="KW-0862">Zinc</keyword>
<dbReference type="PANTHER" id="PTHR11079:SF162">
    <property type="entry name" value="RIBOFLAVIN BIOSYNTHESIS PROTEIN PYRD, CHLOROPLASTIC"/>
    <property type="match status" value="1"/>
</dbReference>
<dbReference type="InterPro" id="IPR002125">
    <property type="entry name" value="CMP_dCMP_dom"/>
</dbReference>
<dbReference type="Gene3D" id="3.40.140.10">
    <property type="entry name" value="Cytidine Deaminase, domain 2"/>
    <property type="match status" value="1"/>
</dbReference>
<evidence type="ECO:0000313" key="6">
    <source>
        <dbReference type="Proteomes" id="UP000196151"/>
    </source>
</evidence>
<proteinExistence type="predicted"/>
<evidence type="ECO:0000313" key="5">
    <source>
        <dbReference type="EMBL" id="WYJ94457.1"/>
    </source>
</evidence>
<dbReference type="InterPro" id="IPR016192">
    <property type="entry name" value="APOBEC/CMP_deaminase_Zn-bd"/>
</dbReference>
<evidence type="ECO:0000259" key="3">
    <source>
        <dbReference type="PROSITE" id="PS51747"/>
    </source>
</evidence>
<dbReference type="EMBL" id="NIBQ01000003">
    <property type="protein sequence ID" value="OUZ30361.1"/>
    <property type="molecule type" value="Genomic_DNA"/>
</dbReference>
<dbReference type="PANTHER" id="PTHR11079">
    <property type="entry name" value="CYTOSINE DEAMINASE FAMILY MEMBER"/>
    <property type="match status" value="1"/>
</dbReference>
<dbReference type="RefSeq" id="WP_087641737.1">
    <property type="nucleotide sequence ID" value="NZ_CP147246.1"/>
</dbReference>
<protein>
    <recommendedName>
        <fullName evidence="3">CMP/dCMP-type deaminase domain-containing protein</fullName>
    </recommendedName>
</protein>
<keyword evidence="1" id="KW-0479">Metal-binding</keyword>
<dbReference type="InterPro" id="IPR016193">
    <property type="entry name" value="Cytidine_deaminase-like"/>
</dbReference>
<dbReference type="PROSITE" id="PS51747">
    <property type="entry name" value="CYT_DCMP_DEAMINASES_2"/>
    <property type="match status" value="1"/>
</dbReference>
<organism evidence="4">
    <name type="scientific">Candidatus Enterococcus dunnyi</name>
    <dbReference type="NCBI Taxonomy" id="1834192"/>
    <lineage>
        <taxon>Bacteria</taxon>
        <taxon>Bacillati</taxon>
        <taxon>Bacillota</taxon>
        <taxon>Bacilli</taxon>
        <taxon>Lactobacillales</taxon>
        <taxon>Enterococcaceae</taxon>
        <taxon>Enterococcus</taxon>
    </lineage>
</organism>
<evidence type="ECO:0000256" key="1">
    <source>
        <dbReference type="ARBA" id="ARBA00022723"/>
    </source>
</evidence>
<sequence length="150" mass="17170">MSEHPNEKIMTQLIHNQWTNHSITAAVIDEKMNIIAQGETTVTETHDPTAHAEINAIREACDKLNVDKLPQDYWLYSTFEPCPLCSSAIIWSGITGVVYANNPKYRGNEENWSFISCEEVLQKGARIQEVTLIKDFMLEDIKGYFLRHTN</sequence>
<name>A0A200J0L5_9ENTE</name>
<feature type="domain" description="CMP/dCMP-type deaminase" evidence="3">
    <location>
        <begin position="1"/>
        <end position="128"/>
    </location>
</feature>
<reference evidence="4" key="1">
    <citation type="submission" date="2017-05" db="EMBL/GenBank/DDBJ databases">
        <title>The Genome Sequence of Enterococcus sp. 9D6_DIV0238.</title>
        <authorList>
            <consortium name="The Broad Institute Genomics Platform"/>
            <consortium name="The Broad Institute Genomic Center for Infectious Diseases"/>
            <person name="Earl A."/>
            <person name="Manson A."/>
            <person name="Schwartman J."/>
            <person name="Gilmore M."/>
            <person name="Abouelleil A."/>
            <person name="Cao P."/>
            <person name="Chapman S."/>
            <person name="Cusick C."/>
            <person name="Shea T."/>
            <person name="Young S."/>
            <person name="Neafsey D."/>
            <person name="Nusbaum C."/>
            <person name="Birren B."/>
        </authorList>
    </citation>
    <scope>NUCLEOTIDE SEQUENCE [LARGE SCALE GENOMIC DNA]</scope>
    <source>
        <strain evidence="4">9D6_DIV0238</strain>
    </source>
</reference>
<reference evidence="5" key="3">
    <citation type="submission" date="2024-03" db="EMBL/GenBank/DDBJ databases">
        <title>The Genome Sequence of Enterococcus sp. DIV0238c.</title>
        <authorList>
            <consortium name="The Broad Institute Genomics Platform"/>
            <consortium name="The Broad Institute Microbial Omics Core"/>
            <consortium name="The Broad Institute Genomic Center for Infectious Diseases"/>
            <person name="Earl A."/>
            <person name="Manson A."/>
            <person name="Gilmore M."/>
            <person name="Schwartman J."/>
            <person name="Shea T."/>
            <person name="Abouelleil A."/>
            <person name="Cao P."/>
            <person name="Chapman S."/>
            <person name="Cusick C."/>
            <person name="Young S."/>
            <person name="Neafsey D."/>
            <person name="Nusbaum C."/>
            <person name="Birren B."/>
        </authorList>
    </citation>
    <scope>NUCLEOTIDE SEQUENCE</scope>
    <source>
        <strain evidence="5">9D6_DIV0238</strain>
    </source>
</reference>
<dbReference type="Pfam" id="PF00383">
    <property type="entry name" value="dCMP_cyt_deam_1"/>
    <property type="match status" value="1"/>
</dbReference>
<accession>A0A200J0L5</accession>
<reference evidence="5" key="2">
    <citation type="submission" date="2017-05" db="EMBL/GenBank/DDBJ databases">
        <authorList>
            <consortium name="The Broad Institute Genomics Platform"/>
            <consortium name="The Broad Institute Genomic Center for Infectious Diseases"/>
            <person name="Earl A."/>
            <person name="Manson A."/>
            <person name="Schwartman J."/>
            <person name="Gilmore M."/>
            <person name="Abouelleil A."/>
            <person name="Cao P."/>
            <person name="Chapman S."/>
            <person name="Cusick C."/>
            <person name="Shea T."/>
            <person name="Young S."/>
            <person name="Neafsey D."/>
            <person name="Nusbaum C."/>
            <person name="Birren B."/>
        </authorList>
    </citation>
    <scope>NUCLEOTIDE SEQUENCE</scope>
    <source>
        <strain evidence="5">9D6_DIV0238</strain>
    </source>
</reference>
<dbReference type="SUPFAM" id="SSF53927">
    <property type="entry name" value="Cytidine deaminase-like"/>
    <property type="match status" value="1"/>
</dbReference>
<dbReference type="GO" id="GO:0008270">
    <property type="term" value="F:zinc ion binding"/>
    <property type="evidence" value="ECO:0007669"/>
    <property type="project" value="InterPro"/>
</dbReference>
<keyword evidence="6" id="KW-1185">Reference proteome</keyword>
<evidence type="ECO:0000256" key="2">
    <source>
        <dbReference type="ARBA" id="ARBA00022833"/>
    </source>
</evidence>
<dbReference type="CDD" id="cd01285">
    <property type="entry name" value="nucleoside_deaminase"/>
    <property type="match status" value="1"/>
</dbReference>
<dbReference type="PROSITE" id="PS00903">
    <property type="entry name" value="CYT_DCMP_DEAMINASES_1"/>
    <property type="match status" value="1"/>
</dbReference>
<dbReference type="EMBL" id="CP147246">
    <property type="protein sequence ID" value="WYJ94457.1"/>
    <property type="molecule type" value="Genomic_DNA"/>
</dbReference>
<dbReference type="AlphaFoldDB" id="A0A200J0L5"/>
<evidence type="ECO:0000313" key="4">
    <source>
        <dbReference type="EMBL" id="OUZ30361.1"/>
    </source>
</evidence>